<feature type="domain" description="YlxR" evidence="1">
    <location>
        <begin position="10"/>
        <end position="73"/>
    </location>
</feature>
<dbReference type="Gene3D" id="3.30.1230.10">
    <property type="entry name" value="YlxR-like"/>
    <property type="match status" value="1"/>
</dbReference>
<proteinExistence type="predicted"/>
<dbReference type="InterPro" id="IPR037465">
    <property type="entry name" value="YlxR"/>
</dbReference>
<gene>
    <name evidence="2" type="ORF">UFOPK3461_00405</name>
</gene>
<dbReference type="PANTHER" id="PTHR34215">
    <property type="entry name" value="BLL0784 PROTEIN"/>
    <property type="match status" value="1"/>
</dbReference>
<accession>A0A6J7DTD1</accession>
<dbReference type="PANTHER" id="PTHR34215:SF1">
    <property type="entry name" value="YLXR DOMAIN-CONTAINING PROTEIN"/>
    <property type="match status" value="1"/>
</dbReference>
<sequence>MKPLRIFAIRTCIACRKSENSANLLRVVLVDGVVTPDLKRNLPGRGARLHTACGFDAIQRKAFKWAFKLTESPDVSAFKKFLTELKEMDAKDMKLK</sequence>
<dbReference type="InterPro" id="IPR007393">
    <property type="entry name" value="YlxR_dom"/>
</dbReference>
<dbReference type="EMBL" id="CAFBLW010000021">
    <property type="protein sequence ID" value="CAB4872420.1"/>
    <property type="molecule type" value="Genomic_DNA"/>
</dbReference>
<protein>
    <submittedName>
        <fullName evidence="2">Unannotated protein</fullName>
    </submittedName>
</protein>
<reference evidence="2" key="1">
    <citation type="submission" date="2020-05" db="EMBL/GenBank/DDBJ databases">
        <authorList>
            <person name="Chiriac C."/>
            <person name="Salcher M."/>
            <person name="Ghai R."/>
            <person name="Kavagutti S V."/>
        </authorList>
    </citation>
    <scope>NUCLEOTIDE SEQUENCE</scope>
</reference>
<dbReference type="Pfam" id="PF04296">
    <property type="entry name" value="YlxR"/>
    <property type="match status" value="1"/>
</dbReference>
<dbReference type="SUPFAM" id="SSF64376">
    <property type="entry name" value="YlxR-like"/>
    <property type="match status" value="1"/>
</dbReference>
<evidence type="ECO:0000313" key="2">
    <source>
        <dbReference type="EMBL" id="CAB4872420.1"/>
    </source>
</evidence>
<dbReference type="AlphaFoldDB" id="A0A6J7DTD1"/>
<organism evidence="2">
    <name type="scientific">freshwater metagenome</name>
    <dbReference type="NCBI Taxonomy" id="449393"/>
    <lineage>
        <taxon>unclassified sequences</taxon>
        <taxon>metagenomes</taxon>
        <taxon>ecological metagenomes</taxon>
    </lineage>
</organism>
<name>A0A6J7DTD1_9ZZZZ</name>
<evidence type="ECO:0000259" key="1">
    <source>
        <dbReference type="Pfam" id="PF04296"/>
    </source>
</evidence>
<dbReference type="InterPro" id="IPR035931">
    <property type="entry name" value="YlxR-like_sf"/>
</dbReference>